<feature type="compositionally biased region" description="Basic residues" evidence="1">
    <location>
        <begin position="41"/>
        <end position="56"/>
    </location>
</feature>
<name>A0AA89TGJ4_STRCU</name>
<comment type="caution">
    <text evidence="2">The sequence shown here is derived from an EMBL/GenBank/DDBJ whole genome shotgun (WGS) entry which is preliminary data.</text>
</comment>
<protein>
    <submittedName>
        <fullName evidence="2">Uncharacterized protein</fullName>
    </submittedName>
</protein>
<reference evidence="2 3" key="1">
    <citation type="submission" date="2020-08" db="EMBL/GenBank/DDBJ databases">
        <title>Sequencing the genomes of 1000 actinobacteria strains.</title>
        <authorList>
            <person name="Klenk H.-P."/>
        </authorList>
    </citation>
    <scope>NUCLEOTIDE SEQUENCE [LARGE SCALE GENOMIC DNA]</scope>
    <source>
        <strain evidence="2 3">DSM 40129</strain>
    </source>
</reference>
<dbReference type="EMBL" id="JACHLX010000001">
    <property type="protein sequence ID" value="MBB5811599.1"/>
    <property type="molecule type" value="Genomic_DNA"/>
</dbReference>
<dbReference type="Proteomes" id="UP000579531">
    <property type="component" value="Unassembled WGS sequence"/>
</dbReference>
<dbReference type="AlphaFoldDB" id="A0AA89TGJ4"/>
<gene>
    <name evidence="2" type="ORF">HNR72_002627</name>
</gene>
<evidence type="ECO:0000313" key="3">
    <source>
        <dbReference type="Proteomes" id="UP000579531"/>
    </source>
</evidence>
<accession>A0AA89TGJ4</accession>
<keyword evidence="3" id="KW-1185">Reference proteome</keyword>
<proteinExistence type="predicted"/>
<organism evidence="2 3">
    <name type="scientific">Streptomyces collinus</name>
    <dbReference type="NCBI Taxonomy" id="42684"/>
    <lineage>
        <taxon>Bacteria</taxon>
        <taxon>Bacillati</taxon>
        <taxon>Actinomycetota</taxon>
        <taxon>Actinomycetes</taxon>
        <taxon>Kitasatosporales</taxon>
        <taxon>Streptomycetaceae</taxon>
        <taxon>Streptomyces</taxon>
    </lineage>
</organism>
<feature type="region of interest" description="Disordered" evidence="1">
    <location>
        <begin position="30"/>
        <end position="56"/>
    </location>
</feature>
<evidence type="ECO:0000256" key="1">
    <source>
        <dbReference type="SAM" id="MobiDB-lite"/>
    </source>
</evidence>
<evidence type="ECO:0000313" key="2">
    <source>
        <dbReference type="EMBL" id="MBB5811599.1"/>
    </source>
</evidence>
<sequence>MGAAAHAVLLPATIAPTPAAIAVRLLKSMPPADTHGPSLRVTRKSVRTRKRVGGGP</sequence>